<keyword evidence="1" id="KW-0853">WD repeat</keyword>
<dbReference type="Gene3D" id="2.130.10.10">
    <property type="entry name" value="YVTN repeat-like/Quinoprotein amine dehydrogenase"/>
    <property type="match status" value="2"/>
</dbReference>
<dbReference type="AlphaFoldDB" id="A0AAD9IK51"/>
<feature type="repeat" description="WD" evidence="1">
    <location>
        <begin position="121"/>
        <end position="162"/>
    </location>
</feature>
<evidence type="ECO:0000256" key="2">
    <source>
        <dbReference type="SAM" id="MobiDB-lite"/>
    </source>
</evidence>
<organism evidence="3 4">
    <name type="scientific">Prototheca wickerhamii</name>
    <dbReference type="NCBI Taxonomy" id="3111"/>
    <lineage>
        <taxon>Eukaryota</taxon>
        <taxon>Viridiplantae</taxon>
        <taxon>Chlorophyta</taxon>
        <taxon>core chlorophytes</taxon>
        <taxon>Trebouxiophyceae</taxon>
        <taxon>Chlorellales</taxon>
        <taxon>Chlorellaceae</taxon>
        <taxon>Prototheca</taxon>
    </lineage>
</organism>
<dbReference type="InterPro" id="IPR036322">
    <property type="entry name" value="WD40_repeat_dom_sf"/>
</dbReference>
<evidence type="ECO:0000313" key="4">
    <source>
        <dbReference type="Proteomes" id="UP001255856"/>
    </source>
</evidence>
<feature type="compositionally biased region" description="Basic and acidic residues" evidence="2">
    <location>
        <begin position="346"/>
        <end position="368"/>
    </location>
</feature>
<dbReference type="SMART" id="SM00320">
    <property type="entry name" value="WD40"/>
    <property type="match status" value="5"/>
</dbReference>
<proteinExistence type="predicted"/>
<reference evidence="3" key="1">
    <citation type="submission" date="2021-01" db="EMBL/GenBank/DDBJ databases">
        <authorList>
            <person name="Eckstrom K.M.E."/>
        </authorList>
    </citation>
    <scope>NUCLEOTIDE SEQUENCE</scope>
    <source>
        <strain evidence="3">UVCC 0001</strain>
    </source>
</reference>
<dbReference type="InterPro" id="IPR015943">
    <property type="entry name" value="WD40/YVTN_repeat-like_dom_sf"/>
</dbReference>
<accession>A0AAD9IK51</accession>
<dbReference type="EMBL" id="JASFZW010000003">
    <property type="protein sequence ID" value="KAK2079151.1"/>
    <property type="molecule type" value="Genomic_DNA"/>
</dbReference>
<dbReference type="Proteomes" id="UP001255856">
    <property type="component" value="Unassembled WGS sequence"/>
</dbReference>
<dbReference type="PROSITE" id="PS50082">
    <property type="entry name" value="WD_REPEATS_2"/>
    <property type="match status" value="3"/>
</dbReference>
<evidence type="ECO:0008006" key="5">
    <source>
        <dbReference type="Google" id="ProtNLM"/>
    </source>
</evidence>
<feature type="compositionally biased region" description="Gly residues" evidence="2">
    <location>
        <begin position="406"/>
        <end position="415"/>
    </location>
</feature>
<comment type="caution">
    <text evidence="3">The sequence shown here is derived from an EMBL/GenBank/DDBJ whole genome shotgun (WGS) entry which is preliminary data.</text>
</comment>
<evidence type="ECO:0000313" key="3">
    <source>
        <dbReference type="EMBL" id="KAK2079151.1"/>
    </source>
</evidence>
<dbReference type="PROSITE" id="PS50294">
    <property type="entry name" value="WD_REPEATS_REGION"/>
    <property type="match status" value="1"/>
</dbReference>
<protein>
    <recommendedName>
        <fullName evidence="5">P21-activated protein kinase-interacting protein 1-like</fullName>
    </recommendedName>
</protein>
<dbReference type="PANTHER" id="PTHR44675">
    <property type="entry name" value="PAK1 INTERACTING PROTEIN 1"/>
    <property type="match status" value="1"/>
</dbReference>
<gene>
    <name evidence="3" type="ORF">QBZ16_002842</name>
</gene>
<sequence>MLLVAGCYERFVFGYQWDADKSALVKVFTNPSHRGPVRSMAAAGALLAVGGSEDMVHVYDLRSNKDLGMVMVPGEGSVSSLALFTPEGRLAPTHLFTGSGDGSISFFGLRAGDWECMRTINRAHSKEVAAVSVHPSGKLALTAGREGVLKMWELTRGRCTYTTKLAGPPEGMAFSPSGLAYAIAVGDALTVHGVVEADKRAVFKHERRVLCHAFHGDDAVVTGCEDGSLSVWSVKTGERLVHVPQAHDSRVRALSLLPETRVPGAAGVLGAESAAQGPLPTRVFSASSDGSIKVWDFTKSATEPIAELATRARLTCLVSMLDTQQLAALAPLQLPLKAPTAPRPRPSKEEGDEGKGDRPAKAPKDKPFGEAPAGVVDFLGEEDEKAQRAKQASVRAKLAKRKRSGKAGGLPGPRGGAVRKAVR</sequence>
<name>A0AAD9IK51_PROWI</name>
<dbReference type="SUPFAM" id="SSF50978">
    <property type="entry name" value="WD40 repeat-like"/>
    <property type="match status" value="1"/>
</dbReference>
<evidence type="ECO:0000256" key="1">
    <source>
        <dbReference type="PROSITE-ProRule" id="PRU00221"/>
    </source>
</evidence>
<dbReference type="PANTHER" id="PTHR44675:SF1">
    <property type="entry name" value="P21-ACTIVATED PROTEIN KINASE-INTERACTING PROTEIN 1"/>
    <property type="match status" value="1"/>
</dbReference>
<feature type="repeat" description="WD" evidence="1">
    <location>
        <begin position="283"/>
        <end position="305"/>
    </location>
</feature>
<feature type="repeat" description="WD" evidence="1">
    <location>
        <begin position="202"/>
        <end position="242"/>
    </location>
</feature>
<keyword evidence="4" id="KW-1185">Reference proteome</keyword>
<dbReference type="InterPro" id="IPR051959">
    <property type="entry name" value="PAK1-Kinase_Regulator"/>
</dbReference>
<dbReference type="Pfam" id="PF00400">
    <property type="entry name" value="WD40"/>
    <property type="match status" value="4"/>
</dbReference>
<feature type="region of interest" description="Disordered" evidence="2">
    <location>
        <begin position="337"/>
        <end position="423"/>
    </location>
</feature>
<dbReference type="InterPro" id="IPR001680">
    <property type="entry name" value="WD40_rpt"/>
</dbReference>